<organism evidence="2 3">
    <name type="scientific">Armadillidium nasatum</name>
    <dbReference type="NCBI Taxonomy" id="96803"/>
    <lineage>
        <taxon>Eukaryota</taxon>
        <taxon>Metazoa</taxon>
        <taxon>Ecdysozoa</taxon>
        <taxon>Arthropoda</taxon>
        <taxon>Crustacea</taxon>
        <taxon>Multicrustacea</taxon>
        <taxon>Malacostraca</taxon>
        <taxon>Eumalacostraca</taxon>
        <taxon>Peracarida</taxon>
        <taxon>Isopoda</taxon>
        <taxon>Oniscidea</taxon>
        <taxon>Crinocheta</taxon>
        <taxon>Armadillidiidae</taxon>
        <taxon>Armadillidium</taxon>
    </lineage>
</organism>
<evidence type="ECO:0000256" key="1">
    <source>
        <dbReference type="SAM" id="Phobius"/>
    </source>
</evidence>
<evidence type="ECO:0000313" key="3">
    <source>
        <dbReference type="Proteomes" id="UP000326759"/>
    </source>
</evidence>
<evidence type="ECO:0000313" key="2">
    <source>
        <dbReference type="EMBL" id="KAB7504153.1"/>
    </source>
</evidence>
<gene>
    <name evidence="2" type="ORF">Anas_13769</name>
</gene>
<comment type="caution">
    <text evidence="2">The sequence shown here is derived from an EMBL/GenBank/DDBJ whole genome shotgun (WGS) entry which is preliminary data.</text>
</comment>
<dbReference type="Proteomes" id="UP000326759">
    <property type="component" value="Unassembled WGS sequence"/>
</dbReference>
<dbReference type="AlphaFoldDB" id="A0A5N5TBW5"/>
<reference evidence="2 3" key="1">
    <citation type="journal article" date="2019" name="PLoS Biol.">
        <title>Sex chromosomes control vertical transmission of feminizing Wolbachia symbionts in an isopod.</title>
        <authorList>
            <person name="Becking T."/>
            <person name="Chebbi M.A."/>
            <person name="Giraud I."/>
            <person name="Moumen B."/>
            <person name="Laverre T."/>
            <person name="Caubet Y."/>
            <person name="Peccoud J."/>
            <person name="Gilbert C."/>
            <person name="Cordaux R."/>
        </authorList>
    </citation>
    <scope>NUCLEOTIDE SEQUENCE [LARGE SCALE GENOMIC DNA]</scope>
    <source>
        <strain evidence="2">ANa2</strain>
        <tissue evidence="2">Whole body excluding digestive tract and cuticle</tissue>
    </source>
</reference>
<keyword evidence="1" id="KW-0812">Transmembrane</keyword>
<keyword evidence="1" id="KW-0472">Membrane</keyword>
<feature type="transmembrane region" description="Helical" evidence="1">
    <location>
        <begin position="12"/>
        <end position="34"/>
    </location>
</feature>
<protein>
    <submittedName>
        <fullName evidence="2">Uncharacterized protein</fullName>
    </submittedName>
</protein>
<proteinExistence type="predicted"/>
<name>A0A5N5TBW5_9CRUS</name>
<keyword evidence="3" id="KW-1185">Reference proteome</keyword>
<keyword evidence="1" id="KW-1133">Transmembrane helix</keyword>
<sequence length="130" mass="15424">MKPSKERKYIYIYYIIYVCTTVMLFYYVSFWVLVNTICFPHQIILYRFFQSLETSKDVLIGSGMLKEEVEEDKESQEDFKDFEYPTDYLKEGERAHESDDGLSEDVGRKSKCVLTVIIQQYGIVLSKDTY</sequence>
<dbReference type="EMBL" id="SEYY01003683">
    <property type="protein sequence ID" value="KAB7504153.1"/>
    <property type="molecule type" value="Genomic_DNA"/>
</dbReference>
<accession>A0A5N5TBW5</accession>